<dbReference type="InterPro" id="IPR005839">
    <property type="entry name" value="Methylthiotransferase"/>
</dbReference>
<proteinExistence type="inferred from homology"/>
<sequence length="453" mass="50739">MAKHVFLKTIGCQMNVYDSERMLSSLQHLGYDPVSSAEAADLVIVNTCAIRAKAEQKLFSFVGRLADLKKKKPSLRIGIAGCVAQQEGEHLLEKASCVDFVFGTHALGRMDAIIRKVETGAERVLDVDMIGVPDDDFRYVHDRQTETRISRFVTIMTGCDNFCAYCVVPYVRGRETSRSPGRILEEIHLLVQQGTREITLLGQNVNSYGNKERFCSFVDLLRRISDVDGLVRIRFTTSHPKDLSDGLIEAFSELPKLAHHIHLPVQAGSDEILRRMNRKYSRSEYLHKVSRLRDRCPDIAVTTDIIVGFPGETEAHFQETLSLMQEVGYDAAFAFKYSDRPNAASARFADKVEDARKAERLSRVLELQKNMTMQKHQSMIGSLQEVLVEGLSPRTAMNDPAVTQWTGRTSGGHIVHFSVPNEGAASDLAGRLQRVRITRSFSHSLWGEPEAGT</sequence>
<accession>A0A7C4W2M4</accession>
<evidence type="ECO:0000256" key="11">
    <source>
        <dbReference type="ARBA" id="ARBA00080698"/>
    </source>
</evidence>
<dbReference type="Pfam" id="PF00919">
    <property type="entry name" value="UPF0004"/>
    <property type="match status" value="1"/>
</dbReference>
<protein>
    <recommendedName>
        <fullName evidence="10 13">tRNA-2-methylthio-N(6)-dimethylallyladenosine synthase</fullName>
        <ecNumber evidence="9 13">2.8.4.3</ecNumber>
    </recommendedName>
    <alternativeName>
        <fullName evidence="12 13">(Dimethylallyl)adenosine tRNA methylthiotransferase MiaB</fullName>
    </alternativeName>
    <alternativeName>
        <fullName evidence="11 13">tRNA-i(6)A37 methylthiotransferase</fullName>
    </alternativeName>
</protein>
<dbReference type="HAMAP" id="MF_01864">
    <property type="entry name" value="tRNA_metthiotr_MiaB"/>
    <property type="match status" value="1"/>
</dbReference>
<dbReference type="SFLD" id="SFLDF00273">
    <property type="entry name" value="(dimethylallyl)adenosine_tRNA"/>
    <property type="match status" value="1"/>
</dbReference>
<dbReference type="PANTHER" id="PTHR43020">
    <property type="entry name" value="CDK5 REGULATORY SUBUNIT-ASSOCIATED PROTEIN 1"/>
    <property type="match status" value="1"/>
</dbReference>
<dbReference type="InterPro" id="IPR013848">
    <property type="entry name" value="Methylthiotransferase_N"/>
</dbReference>
<evidence type="ECO:0000256" key="9">
    <source>
        <dbReference type="ARBA" id="ARBA00033765"/>
    </source>
</evidence>
<keyword evidence="5 13" id="KW-0949">S-adenosyl-L-methionine</keyword>
<evidence type="ECO:0000256" key="6">
    <source>
        <dbReference type="ARBA" id="ARBA00022723"/>
    </source>
</evidence>
<dbReference type="InterPro" id="IPR023404">
    <property type="entry name" value="rSAM_horseshoe"/>
</dbReference>
<keyword evidence="8 13" id="KW-0411">Iron-sulfur</keyword>
<evidence type="ECO:0000256" key="4">
    <source>
        <dbReference type="ARBA" id="ARBA00022679"/>
    </source>
</evidence>
<evidence type="ECO:0000256" key="10">
    <source>
        <dbReference type="ARBA" id="ARBA00068570"/>
    </source>
</evidence>
<keyword evidence="6 13" id="KW-0479">Metal-binding</keyword>
<comment type="function">
    <text evidence="1 13">Catalyzes the methylthiolation of N6-(dimethylallyl)adenosine (i(6)A), leading to the formation of 2-methylthio-N6-(dimethylallyl)adenosine (ms(2)i(6)A) at position 37 in tRNAs that read codons beginning with uridine.</text>
</comment>
<dbReference type="GO" id="GO:0005829">
    <property type="term" value="C:cytosol"/>
    <property type="evidence" value="ECO:0007669"/>
    <property type="project" value="TreeGrafter"/>
</dbReference>
<dbReference type="SMART" id="SM00729">
    <property type="entry name" value="Elp3"/>
    <property type="match status" value="1"/>
</dbReference>
<feature type="domain" description="TRAM" evidence="14">
    <location>
        <begin position="377"/>
        <end position="451"/>
    </location>
</feature>
<dbReference type="GO" id="GO:0035597">
    <property type="term" value="F:tRNA-2-methylthio-N(6)-dimethylallyladenosine(37) synthase activity"/>
    <property type="evidence" value="ECO:0007669"/>
    <property type="project" value="UniProtKB-EC"/>
</dbReference>
<comment type="similarity">
    <text evidence="13">Belongs to the methylthiotransferase family. MiaB subfamily.</text>
</comment>
<dbReference type="FunFam" id="3.40.50.12160:FF:000003">
    <property type="entry name" value="CDK5 regulatory subunit-associated protein 1"/>
    <property type="match status" value="1"/>
</dbReference>
<evidence type="ECO:0000256" key="8">
    <source>
        <dbReference type="ARBA" id="ARBA00023014"/>
    </source>
</evidence>
<comment type="catalytic activity">
    <reaction evidence="13">
        <text>N(6)-dimethylallyladenosine(37) in tRNA + (sulfur carrier)-SH + AH2 + 2 S-adenosyl-L-methionine = 2-methylsulfanyl-N(6)-dimethylallyladenosine(37) in tRNA + (sulfur carrier)-H + 5'-deoxyadenosine + L-methionine + A + S-adenosyl-L-homocysteine + 2 H(+)</text>
        <dbReference type="Rhea" id="RHEA:37067"/>
        <dbReference type="Rhea" id="RHEA-COMP:10375"/>
        <dbReference type="Rhea" id="RHEA-COMP:10376"/>
        <dbReference type="Rhea" id="RHEA-COMP:14737"/>
        <dbReference type="Rhea" id="RHEA-COMP:14739"/>
        <dbReference type="ChEBI" id="CHEBI:13193"/>
        <dbReference type="ChEBI" id="CHEBI:15378"/>
        <dbReference type="ChEBI" id="CHEBI:17319"/>
        <dbReference type="ChEBI" id="CHEBI:17499"/>
        <dbReference type="ChEBI" id="CHEBI:29917"/>
        <dbReference type="ChEBI" id="CHEBI:57844"/>
        <dbReference type="ChEBI" id="CHEBI:57856"/>
        <dbReference type="ChEBI" id="CHEBI:59789"/>
        <dbReference type="ChEBI" id="CHEBI:64428"/>
        <dbReference type="ChEBI" id="CHEBI:74415"/>
        <dbReference type="ChEBI" id="CHEBI:74417"/>
        <dbReference type="EC" id="2.8.4.3"/>
    </reaction>
</comment>
<dbReference type="NCBIfam" id="TIGR00089">
    <property type="entry name" value="MiaB/RimO family radical SAM methylthiotransferase"/>
    <property type="match status" value="1"/>
</dbReference>
<keyword evidence="7 13" id="KW-0408">Iron</keyword>
<evidence type="ECO:0000313" key="17">
    <source>
        <dbReference type="EMBL" id="HGU34516.1"/>
    </source>
</evidence>
<comment type="subunit">
    <text evidence="13">Monomer.</text>
</comment>
<evidence type="ECO:0000256" key="5">
    <source>
        <dbReference type="ARBA" id="ARBA00022691"/>
    </source>
</evidence>
<dbReference type="EC" id="2.8.4.3" evidence="9 13"/>
<dbReference type="InterPro" id="IPR038135">
    <property type="entry name" value="Methylthiotransferase_N_sf"/>
</dbReference>
<dbReference type="PROSITE" id="PS51449">
    <property type="entry name" value="MTTASE_N"/>
    <property type="match status" value="1"/>
</dbReference>
<dbReference type="InterPro" id="IPR006638">
    <property type="entry name" value="Elp3/MiaA/NifB-like_rSAM"/>
</dbReference>
<feature type="binding site" evidence="13">
    <location>
        <position position="163"/>
    </location>
    <ligand>
        <name>[4Fe-4S] cluster</name>
        <dbReference type="ChEBI" id="CHEBI:49883"/>
        <label>2</label>
        <note>4Fe-4S-S-AdoMet</note>
    </ligand>
</feature>
<dbReference type="PROSITE" id="PS50926">
    <property type="entry name" value="TRAM"/>
    <property type="match status" value="1"/>
</dbReference>
<evidence type="ECO:0000259" key="15">
    <source>
        <dbReference type="PROSITE" id="PS51449"/>
    </source>
</evidence>
<dbReference type="EMBL" id="DSUH01000385">
    <property type="protein sequence ID" value="HGU34516.1"/>
    <property type="molecule type" value="Genomic_DNA"/>
</dbReference>
<organism evidence="17">
    <name type="scientific">Desulfatirhabdium butyrativorans</name>
    <dbReference type="NCBI Taxonomy" id="340467"/>
    <lineage>
        <taxon>Bacteria</taxon>
        <taxon>Pseudomonadati</taxon>
        <taxon>Thermodesulfobacteriota</taxon>
        <taxon>Desulfobacteria</taxon>
        <taxon>Desulfobacterales</taxon>
        <taxon>Desulfatirhabdiaceae</taxon>
        <taxon>Desulfatirhabdium</taxon>
    </lineage>
</organism>
<dbReference type="CDD" id="cd01335">
    <property type="entry name" value="Radical_SAM"/>
    <property type="match status" value="1"/>
</dbReference>
<dbReference type="GO" id="GO:0046872">
    <property type="term" value="F:metal ion binding"/>
    <property type="evidence" value="ECO:0007669"/>
    <property type="project" value="UniProtKB-KW"/>
</dbReference>
<evidence type="ECO:0000259" key="16">
    <source>
        <dbReference type="PROSITE" id="PS51918"/>
    </source>
</evidence>
<keyword evidence="4 13" id="KW-0808">Transferase</keyword>
<evidence type="ECO:0000256" key="2">
    <source>
        <dbReference type="ARBA" id="ARBA00022485"/>
    </source>
</evidence>
<feature type="binding site" evidence="13">
    <location>
        <position position="166"/>
    </location>
    <ligand>
        <name>[4Fe-4S] cluster</name>
        <dbReference type="ChEBI" id="CHEBI:49883"/>
        <label>2</label>
        <note>4Fe-4S-S-AdoMet</note>
    </ligand>
</feature>
<keyword evidence="13" id="KW-0819">tRNA processing</keyword>
<dbReference type="SFLD" id="SFLDG01061">
    <property type="entry name" value="methylthiotransferase"/>
    <property type="match status" value="1"/>
</dbReference>
<feature type="binding site" evidence="13">
    <location>
        <position position="12"/>
    </location>
    <ligand>
        <name>[4Fe-4S] cluster</name>
        <dbReference type="ChEBI" id="CHEBI:49883"/>
        <label>1</label>
    </ligand>
</feature>
<name>A0A7C4W2M4_9BACT</name>
<comment type="cofactor">
    <cofactor evidence="13">
        <name>[4Fe-4S] cluster</name>
        <dbReference type="ChEBI" id="CHEBI:49883"/>
    </cofactor>
    <text evidence="13">Binds 2 [4Fe-4S] clusters. One cluster is coordinated with 3 cysteines and an exchangeable S-adenosyl-L-methionine.</text>
</comment>
<feature type="domain" description="MTTase N-terminal" evidence="15">
    <location>
        <begin position="3"/>
        <end position="119"/>
    </location>
</feature>
<reference evidence="17" key="1">
    <citation type="journal article" date="2020" name="mSystems">
        <title>Genome- and Community-Level Interaction Insights into Carbon Utilization and Element Cycling Functions of Hydrothermarchaeota in Hydrothermal Sediment.</title>
        <authorList>
            <person name="Zhou Z."/>
            <person name="Liu Y."/>
            <person name="Xu W."/>
            <person name="Pan J."/>
            <person name="Luo Z.H."/>
            <person name="Li M."/>
        </authorList>
    </citation>
    <scope>NUCLEOTIDE SEQUENCE [LARGE SCALE GENOMIC DNA]</scope>
    <source>
        <strain evidence="17">SpSt-477</strain>
    </source>
</reference>
<dbReference type="Pfam" id="PF04055">
    <property type="entry name" value="Radical_SAM"/>
    <property type="match status" value="1"/>
</dbReference>
<dbReference type="PROSITE" id="PS51918">
    <property type="entry name" value="RADICAL_SAM"/>
    <property type="match status" value="1"/>
</dbReference>
<dbReference type="NCBIfam" id="TIGR01574">
    <property type="entry name" value="miaB-methiolase"/>
    <property type="match status" value="1"/>
</dbReference>
<evidence type="ECO:0000259" key="14">
    <source>
        <dbReference type="PROSITE" id="PS50926"/>
    </source>
</evidence>
<dbReference type="SFLD" id="SFLDS00029">
    <property type="entry name" value="Radical_SAM"/>
    <property type="match status" value="1"/>
</dbReference>
<evidence type="ECO:0000256" key="3">
    <source>
        <dbReference type="ARBA" id="ARBA00022490"/>
    </source>
</evidence>
<comment type="caution">
    <text evidence="17">The sequence shown here is derived from an EMBL/GenBank/DDBJ whole genome shotgun (WGS) entry which is preliminary data.</text>
</comment>
<dbReference type="SUPFAM" id="SSF102114">
    <property type="entry name" value="Radical SAM enzymes"/>
    <property type="match status" value="1"/>
</dbReference>
<dbReference type="InterPro" id="IPR002792">
    <property type="entry name" value="TRAM_dom"/>
</dbReference>
<evidence type="ECO:0000256" key="12">
    <source>
        <dbReference type="ARBA" id="ARBA00081141"/>
    </source>
</evidence>
<dbReference type="InterPro" id="IPR006463">
    <property type="entry name" value="MiaB_methiolase"/>
</dbReference>
<dbReference type="PROSITE" id="PS01278">
    <property type="entry name" value="MTTASE_RADICAL"/>
    <property type="match status" value="1"/>
</dbReference>
<gene>
    <name evidence="13 17" type="primary">miaB</name>
    <name evidence="17" type="ORF">ENS29_16970</name>
</gene>
<evidence type="ECO:0000256" key="13">
    <source>
        <dbReference type="HAMAP-Rule" id="MF_01864"/>
    </source>
</evidence>
<dbReference type="InterPro" id="IPR020612">
    <property type="entry name" value="Methylthiotransferase_CS"/>
</dbReference>
<feature type="binding site" evidence="13">
    <location>
        <position position="48"/>
    </location>
    <ligand>
        <name>[4Fe-4S] cluster</name>
        <dbReference type="ChEBI" id="CHEBI:49883"/>
        <label>1</label>
    </ligand>
</feature>
<dbReference type="SFLD" id="SFLDG01082">
    <property type="entry name" value="B12-binding_domain_containing"/>
    <property type="match status" value="1"/>
</dbReference>
<feature type="binding site" evidence="13">
    <location>
        <position position="159"/>
    </location>
    <ligand>
        <name>[4Fe-4S] cluster</name>
        <dbReference type="ChEBI" id="CHEBI:49883"/>
        <label>2</label>
        <note>4Fe-4S-S-AdoMet</note>
    </ligand>
</feature>
<dbReference type="Gene3D" id="3.40.50.12160">
    <property type="entry name" value="Methylthiotransferase, N-terminal domain"/>
    <property type="match status" value="1"/>
</dbReference>
<feature type="binding site" evidence="13">
    <location>
        <position position="82"/>
    </location>
    <ligand>
        <name>[4Fe-4S] cluster</name>
        <dbReference type="ChEBI" id="CHEBI:49883"/>
        <label>1</label>
    </ligand>
</feature>
<dbReference type="AlphaFoldDB" id="A0A7C4W2M4"/>
<keyword evidence="3 13" id="KW-0963">Cytoplasm</keyword>
<feature type="domain" description="Radical SAM core" evidence="16">
    <location>
        <begin position="145"/>
        <end position="374"/>
    </location>
</feature>
<dbReference type="InterPro" id="IPR007197">
    <property type="entry name" value="rSAM"/>
</dbReference>
<dbReference type="GO" id="GO:0051539">
    <property type="term" value="F:4 iron, 4 sulfur cluster binding"/>
    <property type="evidence" value="ECO:0007669"/>
    <property type="project" value="UniProtKB-UniRule"/>
</dbReference>
<dbReference type="PANTHER" id="PTHR43020:SF2">
    <property type="entry name" value="MITOCHONDRIAL TRNA METHYLTHIOTRANSFERASE CDK5RAP1"/>
    <property type="match status" value="1"/>
</dbReference>
<evidence type="ECO:0000256" key="1">
    <source>
        <dbReference type="ARBA" id="ARBA00003234"/>
    </source>
</evidence>
<dbReference type="FunFam" id="3.80.30.20:FF:000001">
    <property type="entry name" value="tRNA-2-methylthio-N(6)-dimethylallyladenosine synthase 2"/>
    <property type="match status" value="1"/>
</dbReference>
<dbReference type="Gene3D" id="3.80.30.20">
    <property type="entry name" value="tm_1862 like domain"/>
    <property type="match status" value="1"/>
</dbReference>
<evidence type="ECO:0000256" key="7">
    <source>
        <dbReference type="ARBA" id="ARBA00023004"/>
    </source>
</evidence>
<dbReference type="InterPro" id="IPR058240">
    <property type="entry name" value="rSAM_sf"/>
</dbReference>
<keyword evidence="2 13" id="KW-0004">4Fe-4S</keyword>
<comment type="subcellular location">
    <subcellularLocation>
        <location evidence="13">Cytoplasm</location>
    </subcellularLocation>
</comment>